<dbReference type="GO" id="GO:0006779">
    <property type="term" value="P:porphyrin-containing compound biosynthetic process"/>
    <property type="evidence" value="ECO:0007669"/>
    <property type="project" value="TreeGrafter"/>
</dbReference>
<evidence type="ECO:0000256" key="4">
    <source>
        <dbReference type="ARBA" id="ARBA00023004"/>
    </source>
</evidence>
<dbReference type="CDD" id="cd01335">
    <property type="entry name" value="Radical_SAM"/>
    <property type="match status" value="1"/>
</dbReference>
<dbReference type="InterPro" id="IPR007197">
    <property type="entry name" value="rSAM"/>
</dbReference>
<keyword evidence="2" id="KW-0949">S-adenosyl-L-methionine</keyword>
<dbReference type="SUPFAM" id="SSF102114">
    <property type="entry name" value="Radical SAM enzymes"/>
    <property type="match status" value="1"/>
</dbReference>
<evidence type="ECO:0000256" key="3">
    <source>
        <dbReference type="ARBA" id="ARBA00022723"/>
    </source>
</evidence>
<dbReference type="SFLD" id="SFLDG01082">
    <property type="entry name" value="B12-binding_domain_containing"/>
    <property type="match status" value="1"/>
</dbReference>
<accession>A0A6P1YF20</accession>
<name>A0A6P1YF20_9FIRM</name>
<dbReference type="PANTHER" id="PTHR13932:SF5">
    <property type="entry name" value="RADICAL S-ADENOSYL METHIONINE DOMAIN-CONTAINING PROTEIN 1, MITOCHONDRIAL"/>
    <property type="match status" value="1"/>
</dbReference>
<feature type="domain" description="Radical SAM core" evidence="6">
    <location>
        <begin position="38"/>
        <end position="276"/>
    </location>
</feature>
<protein>
    <recommendedName>
        <fullName evidence="1">Heme chaperone HemW</fullName>
    </recommendedName>
</protein>
<organism evidence="7 8">
    <name type="scientific">Caloranaerobacter azorensis</name>
    <dbReference type="NCBI Taxonomy" id="116090"/>
    <lineage>
        <taxon>Bacteria</taxon>
        <taxon>Bacillati</taxon>
        <taxon>Bacillota</taxon>
        <taxon>Tissierellia</taxon>
        <taxon>Tissierellales</taxon>
        <taxon>Thermohalobacteraceae</taxon>
        <taxon>Caloranaerobacter</taxon>
    </lineage>
</organism>
<proteinExistence type="predicted"/>
<evidence type="ECO:0000259" key="6">
    <source>
        <dbReference type="PROSITE" id="PS51918"/>
    </source>
</evidence>
<dbReference type="Pfam" id="PF04055">
    <property type="entry name" value="Radical_SAM"/>
    <property type="match status" value="1"/>
</dbReference>
<evidence type="ECO:0000256" key="5">
    <source>
        <dbReference type="ARBA" id="ARBA00023014"/>
    </source>
</evidence>
<evidence type="ECO:0000256" key="2">
    <source>
        <dbReference type="ARBA" id="ARBA00022691"/>
    </source>
</evidence>
<dbReference type="InterPro" id="IPR013785">
    <property type="entry name" value="Aldolase_TIM"/>
</dbReference>
<dbReference type="EMBL" id="CP048617">
    <property type="protein sequence ID" value="QIB27831.1"/>
    <property type="molecule type" value="Genomic_DNA"/>
</dbReference>
<dbReference type="GO" id="GO:0051539">
    <property type="term" value="F:4 iron, 4 sulfur cluster binding"/>
    <property type="evidence" value="ECO:0007669"/>
    <property type="project" value="TreeGrafter"/>
</dbReference>
<gene>
    <name evidence="7" type="ORF">G3A45_11385</name>
</gene>
<sequence length="427" mass="49543">MNMYSTRQRSHHAFLVKLKDAFTDRQNHIEYIKKVLKTKADRPRAIYIHIPYCVKLCSFCNLNRVKLDSSVEDYHKLIIRQIKSIADYEYIQSKEFESVYFGGGTPTVLSAKQIEAILKTMHDLLPISRDAEISVETSISELTEEKLDVMKEMGVNRFSIGVQTFVDRGRRQLGRRGSGYDAIKKIQKVIDKGFKNTNIDLIYNYPGQTKEELYFDLKIIKELDIAGISYYSLILHEGSMLSKLIKEGKIAEPPGIEEEKNFFDIIYEELLDSGFDVLEITKLVKKNRDKYQYIQVKNRAGDCLAFGNGAGGRLKNYLYYNQPTISKILYKILPVSPMGKVITNNYNVVDKMIGQVQFGYISFNQLDAETNEKMYQYCKDFIDRLLENGLIKKYGNKYKLTKDGIFWGNNICSDFTERLINFFEKYD</sequence>
<keyword evidence="5" id="KW-0411">Iron-sulfur</keyword>
<dbReference type="InterPro" id="IPR034505">
    <property type="entry name" value="Coproporphyrinogen-III_oxidase"/>
</dbReference>
<dbReference type="Gene3D" id="3.20.20.70">
    <property type="entry name" value="Aldolase class I"/>
    <property type="match status" value="1"/>
</dbReference>
<dbReference type="PANTHER" id="PTHR13932">
    <property type="entry name" value="COPROPORPHYRINIGEN III OXIDASE"/>
    <property type="match status" value="1"/>
</dbReference>
<dbReference type="AlphaFoldDB" id="A0A6P1YF20"/>
<dbReference type="SMART" id="SM00729">
    <property type="entry name" value="Elp3"/>
    <property type="match status" value="1"/>
</dbReference>
<dbReference type="InterPro" id="IPR006638">
    <property type="entry name" value="Elp3/MiaA/NifB-like_rSAM"/>
</dbReference>
<evidence type="ECO:0000256" key="1">
    <source>
        <dbReference type="ARBA" id="ARBA00017228"/>
    </source>
</evidence>
<evidence type="ECO:0000313" key="8">
    <source>
        <dbReference type="Proteomes" id="UP000464452"/>
    </source>
</evidence>
<evidence type="ECO:0000313" key="7">
    <source>
        <dbReference type="EMBL" id="QIB27831.1"/>
    </source>
</evidence>
<dbReference type="SFLD" id="SFLDS00029">
    <property type="entry name" value="Radical_SAM"/>
    <property type="match status" value="1"/>
</dbReference>
<dbReference type="GO" id="GO:0046872">
    <property type="term" value="F:metal ion binding"/>
    <property type="evidence" value="ECO:0007669"/>
    <property type="project" value="UniProtKB-KW"/>
</dbReference>
<dbReference type="KEGG" id="cazo:G3A45_11385"/>
<dbReference type="GO" id="GO:0005737">
    <property type="term" value="C:cytoplasm"/>
    <property type="evidence" value="ECO:0007669"/>
    <property type="project" value="TreeGrafter"/>
</dbReference>
<dbReference type="PROSITE" id="PS51918">
    <property type="entry name" value="RADICAL_SAM"/>
    <property type="match status" value="1"/>
</dbReference>
<dbReference type="InterPro" id="IPR058240">
    <property type="entry name" value="rSAM_sf"/>
</dbReference>
<dbReference type="Proteomes" id="UP000464452">
    <property type="component" value="Chromosome"/>
</dbReference>
<dbReference type="SFLD" id="SFLDG01065">
    <property type="entry name" value="anaerobic_coproporphyrinogen-I"/>
    <property type="match status" value="1"/>
</dbReference>
<reference evidence="7 8" key="1">
    <citation type="submission" date="2020-02" db="EMBL/GenBank/DDBJ databases">
        <title>Thermophilic hydrogen producing bacteria, Caloranaerobacter azorensis.</title>
        <authorList>
            <person name="Baek K."/>
        </authorList>
    </citation>
    <scope>NUCLEOTIDE SEQUENCE [LARGE SCALE GENOMIC DNA]</scope>
    <source>
        <strain evidence="7 8">T3-1</strain>
    </source>
</reference>
<keyword evidence="3" id="KW-0479">Metal-binding</keyword>
<dbReference type="GO" id="GO:0003824">
    <property type="term" value="F:catalytic activity"/>
    <property type="evidence" value="ECO:0007669"/>
    <property type="project" value="InterPro"/>
</dbReference>
<keyword evidence="4" id="KW-0408">Iron</keyword>